<protein>
    <submittedName>
        <fullName evidence="1">Uncharacterized protein</fullName>
    </submittedName>
</protein>
<gene>
    <name evidence="1" type="ORF">GCM10023153_07130</name>
</gene>
<comment type="caution">
    <text evidence="1">The sequence shown here is derived from an EMBL/GenBank/DDBJ whole genome shotgun (WGS) entry which is preliminary data.</text>
</comment>
<dbReference type="EMBL" id="BAABFX010000012">
    <property type="protein sequence ID" value="GAA4390222.1"/>
    <property type="molecule type" value="Genomic_DNA"/>
</dbReference>
<keyword evidence="2" id="KW-1185">Reference proteome</keyword>
<dbReference type="Proteomes" id="UP001500390">
    <property type="component" value="Unassembled WGS sequence"/>
</dbReference>
<evidence type="ECO:0000313" key="2">
    <source>
        <dbReference type="Proteomes" id="UP001500390"/>
    </source>
</evidence>
<dbReference type="RefSeq" id="WP_159901097.1">
    <property type="nucleotide sequence ID" value="NZ_BAABFX010000012.1"/>
</dbReference>
<sequence>MGDPVGALEWLSRRRDGESVPLIAAGAGVSARTVRAATDPYGPFPAASKQRGRTVADAATVRARTDRWVQARRRGQRVTDIAAREGVAHQLVSRCTQGAGPYPAPEVVQQWVAARREGRTLEAIAQEFGTVSVVVSRETRAFGPFRPPGPRLPDGVVGSRGIAALAGVSDTAALRWVRTGRVPTPDFVIGDGRELWLNSTITRWLAIADLTTCPTCGARCVQVASHRAAAHR</sequence>
<accession>A0ABP8JFV1</accession>
<evidence type="ECO:0000313" key="1">
    <source>
        <dbReference type="EMBL" id="GAA4390222.1"/>
    </source>
</evidence>
<reference evidence="2" key="1">
    <citation type="journal article" date="2019" name="Int. J. Syst. Evol. Microbiol.">
        <title>The Global Catalogue of Microorganisms (GCM) 10K type strain sequencing project: providing services to taxonomists for standard genome sequencing and annotation.</title>
        <authorList>
            <consortium name="The Broad Institute Genomics Platform"/>
            <consortium name="The Broad Institute Genome Sequencing Center for Infectious Disease"/>
            <person name="Wu L."/>
            <person name="Ma J."/>
        </authorList>
    </citation>
    <scope>NUCLEOTIDE SEQUENCE [LARGE SCALE GENOMIC DNA]</scope>
    <source>
        <strain evidence="2">JCM 17738</strain>
    </source>
</reference>
<proteinExistence type="predicted"/>
<organism evidence="1 2">
    <name type="scientific">Ornithinibacter aureus</name>
    <dbReference type="NCBI Taxonomy" id="622664"/>
    <lineage>
        <taxon>Bacteria</taxon>
        <taxon>Bacillati</taxon>
        <taxon>Actinomycetota</taxon>
        <taxon>Actinomycetes</taxon>
        <taxon>Micrococcales</taxon>
        <taxon>Intrasporangiaceae</taxon>
        <taxon>Ornithinibacter</taxon>
    </lineage>
</organism>
<name>A0ABP8JFV1_9MICO</name>